<evidence type="ECO:0000313" key="2">
    <source>
        <dbReference type="EMBL" id="MDX5983690.1"/>
    </source>
</evidence>
<proteinExistence type="predicted"/>
<feature type="region of interest" description="Disordered" evidence="1">
    <location>
        <begin position="753"/>
        <end position="820"/>
    </location>
</feature>
<feature type="compositionally biased region" description="Basic and acidic residues" evidence="1">
    <location>
        <begin position="335"/>
        <end position="349"/>
    </location>
</feature>
<feature type="region of interest" description="Disordered" evidence="1">
    <location>
        <begin position="599"/>
        <end position="618"/>
    </location>
</feature>
<feature type="compositionally biased region" description="Basic and acidic residues" evidence="1">
    <location>
        <begin position="765"/>
        <end position="784"/>
    </location>
</feature>
<evidence type="ECO:0000313" key="3">
    <source>
        <dbReference type="Proteomes" id="UP001279660"/>
    </source>
</evidence>
<dbReference type="Gene3D" id="3.30.930.30">
    <property type="match status" value="1"/>
</dbReference>
<protein>
    <recommendedName>
        <fullName evidence="4">MobA/MobL protein domain-containing protein</fullName>
    </recommendedName>
</protein>
<name>A0ABU4PHM1_9SPHN</name>
<reference evidence="2 3" key="1">
    <citation type="submission" date="2023-11" db="EMBL/GenBank/DDBJ databases">
        <title>MicrobeMod: A computational toolkit for identifying prokaryotic methylation and restriction-modification with nanopore sequencing.</title>
        <authorList>
            <person name="Crits-Christoph A."/>
            <person name="Kang S.C."/>
            <person name="Lee H."/>
            <person name="Ostrov N."/>
        </authorList>
    </citation>
    <scope>NUCLEOTIDE SEQUENCE [LARGE SCALE GENOMIC DNA]</scope>
    <source>
        <strain evidence="2 3">ATCC 14820</strain>
    </source>
</reference>
<dbReference type="EMBL" id="JAWXXV010000001">
    <property type="protein sequence ID" value="MDX5983690.1"/>
    <property type="molecule type" value="Genomic_DNA"/>
</dbReference>
<dbReference type="Proteomes" id="UP001279660">
    <property type="component" value="Unassembled WGS sequence"/>
</dbReference>
<comment type="caution">
    <text evidence="2">The sequence shown here is derived from an EMBL/GenBank/DDBJ whole genome shotgun (WGS) entry which is preliminary data.</text>
</comment>
<evidence type="ECO:0008006" key="4">
    <source>
        <dbReference type="Google" id="ProtNLM"/>
    </source>
</evidence>
<feature type="compositionally biased region" description="Basic and acidic residues" evidence="1">
    <location>
        <begin position="599"/>
        <end position="617"/>
    </location>
</feature>
<evidence type="ECO:0000256" key="1">
    <source>
        <dbReference type="SAM" id="MobiDB-lite"/>
    </source>
</evidence>
<organism evidence="2 3">
    <name type="scientific">Sphingomonas echinoides</name>
    <dbReference type="NCBI Taxonomy" id="59803"/>
    <lineage>
        <taxon>Bacteria</taxon>
        <taxon>Pseudomonadati</taxon>
        <taxon>Pseudomonadota</taxon>
        <taxon>Alphaproteobacteria</taxon>
        <taxon>Sphingomonadales</taxon>
        <taxon>Sphingomonadaceae</taxon>
        <taxon>Sphingomonas</taxon>
    </lineage>
</organism>
<accession>A0ABU4PHM1</accession>
<sequence length="820" mass="91445">MHRYIDALVGDDFGRQSKLTTYSANGFARKKLDTASQSLQLRSERQEKQLRRIEIREWRAAERSVAADLRESDHRIRLMWRSLRTGVRPEKKVRHSPPRDRKRHWPYSAVALPKYDGPVIDRRGERGVFLRIRYYSRRTAEAGVSQRVVKYCYNGAAIDPDGNPYVATNVGLTIDEALCGFDHLEQVNWASQKNAKLLMHGILAVDHRQSPDEMMTCGVRWAEETLGRFDLPYLVTLHAPPPDGDQRNWHLHIVWSFRPLVRTGDHEWQVAEMLRTDLDNPAAMKVFREMFASVMTEMSFEAGQNQVWTAKSNVDRGLPHEPQVHLGGAGTNRARSGERVEQNEENHERVMRSKAAVIDDELRHADEAVAKAQYVARSVIARFARTPTVPMRIPERVVAATMALPVPAFGALPRLSSASIIVPAVIQQGRIEPAKVIGSIVETGRKVPRRSSVTIASATPPQRLARPARLEIANLRIPALPLATMHKLESANLPSAPPRAAIPSLPASPLAGPLRTAQTEHIAIMPPDTARAIVPKLSMVTAVMVSRSIHDIPTGPVPSRSIQPASIGMQVSIGALPILANLDFIDRVIDRANNATRLDDERRQRERDETVRREREISAATDQRQAVDRLLLAIRTERHYLAEKQGLRTVDAALLLRFGLSDDDVAAAHMQDQLEQLAQVQNGELSRIHAYISASPDHLRRDGEHWALDAGAPADIRQLVTAWRNDRTFNAALSRLAGARPGVVAEVAVPEAKDAPGSAWRQARASRDRAMAAWDANERSDGRGMPRPGQQIDRPGVSQNADRSDVVRHRPPLPDRGFGD</sequence>
<gene>
    <name evidence="2" type="ORF">SIL82_05405</name>
</gene>
<dbReference type="RefSeq" id="WP_010404617.1">
    <property type="nucleotide sequence ID" value="NZ_JAWXXV010000001.1"/>
</dbReference>
<keyword evidence="3" id="KW-1185">Reference proteome</keyword>
<feature type="region of interest" description="Disordered" evidence="1">
    <location>
        <begin position="321"/>
        <end position="349"/>
    </location>
</feature>